<evidence type="ECO:0008006" key="5">
    <source>
        <dbReference type="Google" id="ProtNLM"/>
    </source>
</evidence>
<keyword evidence="2" id="KW-0234">DNA repair</keyword>
<dbReference type="GO" id="GO:0006285">
    <property type="term" value="P:base-excision repair, AP site formation"/>
    <property type="evidence" value="ECO:0007669"/>
    <property type="project" value="TreeGrafter"/>
</dbReference>
<organism evidence="3 4">
    <name type="scientific">Sellimonas intestinalis</name>
    <dbReference type="NCBI Taxonomy" id="1653434"/>
    <lineage>
        <taxon>Bacteria</taxon>
        <taxon>Bacillati</taxon>
        <taxon>Bacillota</taxon>
        <taxon>Clostridia</taxon>
        <taxon>Lachnospirales</taxon>
        <taxon>Lachnospiraceae</taxon>
        <taxon>Sellimonas</taxon>
    </lineage>
</organism>
<evidence type="ECO:0000313" key="3">
    <source>
        <dbReference type="EMBL" id="RGE87041.1"/>
    </source>
</evidence>
<dbReference type="InterPro" id="IPR011257">
    <property type="entry name" value="DNA_glycosylase"/>
</dbReference>
<dbReference type="SUPFAM" id="SSF48150">
    <property type="entry name" value="DNA-glycosylase"/>
    <property type="match status" value="1"/>
</dbReference>
<proteinExistence type="predicted"/>
<dbReference type="AlphaFoldDB" id="A0A3E3K266"/>
<dbReference type="GO" id="GO:0032131">
    <property type="term" value="F:alkylated DNA binding"/>
    <property type="evidence" value="ECO:0007669"/>
    <property type="project" value="TreeGrafter"/>
</dbReference>
<dbReference type="Gene3D" id="1.10.1670.40">
    <property type="match status" value="1"/>
</dbReference>
<dbReference type="GO" id="GO:0032993">
    <property type="term" value="C:protein-DNA complex"/>
    <property type="evidence" value="ECO:0007669"/>
    <property type="project" value="TreeGrafter"/>
</dbReference>
<dbReference type="GO" id="GO:0008725">
    <property type="term" value="F:DNA-3-methyladenine glycosylase activity"/>
    <property type="evidence" value="ECO:0007669"/>
    <property type="project" value="TreeGrafter"/>
</dbReference>
<reference evidence="3 4" key="1">
    <citation type="submission" date="2018-08" db="EMBL/GenBank/DDBJ databases">
        <title>A genome reference for cultivated species of the human gut microbiota.</title>
        <authorList>
            <person name="Zou Y."/>
            <person name="Xue W."/>
            <person name="Luo G."/>
        </authorList>
    </citation>
    <scope>NUCLEOTIDE SEQUENCE [LARGE SCALE GENOMIC DNA]</scope>
    <source>
        <strain evidence="3 4">AF37-2AT</strain>
    </source>
</reference>
<evidence type="ECO:0000313" key="4">
    <source>
        <dbReference type="Proteomes" id="UP000261080"/>
    </source>
</evidence>
<evidence type="ECO:0000256" key="1">
    <source>
        <dbReference type="ARBA" id="ARBA00022763"/>
    </source>
</evidence>
<sequence>MFFQYGEKEITYLKQKDKCLAEVIDKIGKVEREVDGDLFSSVIHHIIGQQISTKAQATIWKRMKENLGVVNDDTILTAGIERLQTFGMTFKKAEYIMDFAVRVRSGGFDLQGIWEKTDNERLRSQNRK</sequence>
<dbReference type="EMBL" id="QVLX01000004">
    <property type="protein sequence ID" value="RGE87041.1"/>
    <property type="molecule type" value="Genomic_DNA"/>
</dbReference>
<protein>
    <recommendedName>
        <fullName evidence="5">DNA-3-methyladenine glycosylase 2 family protein</fullName>
    </recommendedName>
</protein>
<evidence type="ECO:0000256" key="2">
    <source>
        <dbReference type="ARBA" id="ARBA00023204"/>
    </source>
</evidence>
<dbReference type="RefSeq" id="WP_024732128.1">
    <property type="nucleotide sequence ID" value="NZ_BAABYU010000001.1"/>
</dbReference>
<name>A0A3E3K266_9FIRM</name>
<dbReference type="GeneID" id="97192206"/>
<gene>
    <name evidence="3" type="ORF">DW016_08880</name>
</gene>
<keyword evidence="1" id="KW-0227">DNA damage</keyword>
<dbReference type="Gene3D" id="1.10.340.30">
    <property type="entry name" value="Hypothetical protein, domain 2"/>
    <property type="match status" value="1"/>
</dbReference>
<comment type="caution">
    <text evidence="3">The sequence shown here is derived from an EMBL/GenBank/DDBJ whole genome shotgun (WGS) entry which is preliminary data.</text>
</comment>
<dbReference type="GO" id="GO:0043916">
    <property type="term" value="F:DNA-7-methylguanine glycosylase activity"/>
    <property type="evidence" value="ECO:0007669"/>
    <property type="project" value="TreeGrafter"/>
</dbReference>
<dbReference type="InterPro" id="IPR051912">
    <property type="entry name" value="Alkylbase_DNA_Glycosylase/TA"/>
</dbReference>
<dbReference type="GO" id="GO:0006307">
    <property type="term" value="P:DNA alkylation repair"/>
    <property type="evidence" value="ECO:0007669"/>
    <property type="project" value="TreeGrafter"/>
</dbReference>
<dbReference type="Proteomes" id="UP000261080">
    <property type="component" value="Unassembled WGS sequence"/>
</dbReference>
<dbReference type="GO" id="GO:0005737">
    <property type="term" value="C:cytoplasm"/>
    <property type="evidence" value="ECO:0007669"/>
    <property type="project" value="TreeGrafter"/>
</dbReference>
<dbReference type="PANTHER" id="PTHR43003:SF5">
    <property type="entry name" value="DNA-3-METHYLADENINE GLYCOSYLASE"/>
    <property type="match status" value="1"/>
</dbReference>
<dbReference type="PANTHER" id="PTHR43003">
    <property type="entry name" value="DNA-3-METHYLADENINE GLYCOSYLASE"/>
    <property type="match status" value="1"/>
</dbReference>
<accession>A0A3E3K266</accession>
<dbReference type="OrthoDB" id="9785929at2"/>
<keyword evidence="4" id="KW-1185">Reference proteome</keyword>